<keyword evidence="2" id="KW-0540">Nuclease</keyword>
<dbReference type="EMBL" id="ON529851">
    <property type="protein sequence ID" value="UTC29047.1"/>
    <property type="molecule type" value="Genomic_DNA"/>
</dbReference>
<dbReference type="GO" id="GO:0004527">
    <property type="term" value="F:exonuclease activity"/>
    <property type="evidence" value="ECO:0007669"/>
    <property type="project" value="UniProtKB-KW"/>
</dbReference>
<dbReference type="SUPFAM" id="SSF53098">
    <property type="entry name" value="Ribonuclease H-like"/>
    <property type="match status" value="1"/>
</dbReference>
<protein>
    <submittedName>
        <fullName evidence="2">Three-prime repair exonuclease I</fullName>
    </submittedName>
</protein>
<evidence type="ECO:0000313" key="2">
    <source>
        <dbReference type="EMBL" id="UTC29047.1"/>
    </source>
</evidence>
<dbReference type="CDD" id="cd06127">
    <property type="entry name" value="DEDDh"/>
    <property type="match status" value="1"/>
</dbReference>
<organism evidence="2 3">
    <name type="scientific">Brevundimonas phage vB_BpoS-Marchewka</name>
    <dbReference type="NCBI Taxonomy" id="2948604"/>
    <lineage>
        <taxon>Viruses</taxon>
        <taxon>Duplodnaviria</taxon>
        <taxon>Heunggongvirae</taxon>
        <taxon>Uroviricota</taxon>
        <taxon>Caudoviricetes</taxon>
        <taxon>Jeanschmidtviridae</taxon>
        <taxon>Marchewkavirus</taxon>
        <taxon>Marchewkavirus marchewka</taxon>
    </lineage>
</organism>
<accession>A0A9E7SU43</accession>
<evidence type="ECO:0000259" key="1">
    <source>
        <dbReference type="SMART" id="SM00479"/>
    </source>
</evidence>
<gene>
    <name evidence="2" type="ORF">MARCHEWKA_05380</name>
</gene>
<name>A0A9E7SU43_9CAUD</name>
<feature type="domain" description="Exonuclease" evidence="1">
    <location>
        <begin position="2"/>
        <end position="194"/>
    </location>
</feature>
<sequence>MNLLFFDTETTGLWNKRMACGHQDQPRIVQIAAILQDSETRAELMRMDMIVYRDQPIPLASSNVHGTTTAVSRAIGLTEGPVLDVFCDMVAVADVVVAHNIEFDVNIINNAARLLSGNSSLDVFQGKNQFCTMQTGIPICKFPNKNGYQGYAWPKLEDAVRKLLHREPTSAHQAIGDVIDCRDLFWFIQDHLAAERAAKAEAAA</sequence>
<keyword evidence="2" id="KW-0269">Exonuclease</keyword>
<dbReference type="InterPro" id="IPR013520">
    <property type="entry name" value="Ribonucl_H"/>
</dbReference>
<dbReference type="InterPro" id="IPR036397">
    <property type="entry name" value="RNaseH_sf"/>
</dbReference>
<dbReference type="Gene3D" id="3.30.420.10">
    <property type="entry name" value="Ribonuclease H-like superfamily/Ribonuclease H"/>
    <property type="match status" value="1"/>
</dbReference>
<keyword evidence="2" id="KW-0378">Hydrolase</keyword>
<dbReference type="Pfam" id="PF00929">
    <property type="entry name" value="RNase_T"/>
    <property type="match status" value="1"/>
</dbReference>
<reference evidence="2" key="1">
    <citation type="submission" date="2022-04" db="EMBL/GenBank/DDBJ databases">
        <authorList>
            <person name="Friedrich I."/>
            <person name="Schneider D."/>
            <person name="Poehlein A."/>
            <person name="Hertel R."/>
            <person name="Daniel R."/>
        </authorList>
    </citation>
    <scope>NUCLEOTIDE SEQUENCE</scope>
</reference>
<dbReference type="InterPro" id="IPR012337">
    <property type="entry name" value="RNaseH-like_sf"/>
</dbReference>
<evidence type="ECO:0000313" key="3">
    <source>
        <dbReference type="Proteomes" id="UP001056634"/>
    </source>
</evidence>
<proteinExistence type="predicted"/>
<dbReference type="SMART" id="SM00479">
    <property type="entry name" value="EXOIII"/>
    <property type="match status" value="1"/>
</dbReference>
<keyword evidence="3" id="KW-1185">Reference proteome</keyword>
<dbReference type="GO" id="GO:0003676">
    <property type="term" value="F:nucleic acid binding"/>
    <property type="evidence" value="ECO:0007669"/>
    <property type="project" value="InterPro"/>
</dbReference>
<dbReference type="Proteomes" id="UP001056634">
    <property type="component" value="Segment"/>
</dbReference>